<feature type="non-terminal residue" evidence="1">
    <location>
        <position position="1"/>
    </location>
</feature>
<dbReference type="Proteomes" id="UP001208570">
    <property type="component" value="Unassembled WGS sequence"/>
</dbReference>
<name>A0AAD9JGH5_9ANNE</name>
<evidence type="ECO:0008006" key="3">
    <source>
        <dbReference type="Google" id="ProtNLM"/>
    </source>
</evidence>
<evidence type="ECO:0000313" key="2">
    <source>
        <dbReference type="Proteomes" id="UP001208570"/>
    </source>
</evidence>
<dbReference type="EMBL" id="JAODUP010000325">
    <property type="protein sequence ID" value="KAK2152566.1"/>
    <property type="molecule type" value="Genomic_DNA"/>
</dbReference>
<dbReference type="AlphaFoldDB" id="A0AAD9JGH5"/>
<accession>A0AAD9JGH5</accession>
<proteinExistence type="predicted"/>
<evidence type="ECO:0000313" key="1">
    <source>
        <dbReference type="EMBL" id="KAK2152566.1"/>
    </source>
</evidence>
<gene>
    <name evidence="1" type="ORF">LSH36_325g03049</name>
</gene>
<keyword evidence="2" id="KW-1185">Reference proteome</keyword>
<comment type="caution">
    <text evidence="1">The sequence shown here is derived from an EMBL/GenBank/DDBJ whole genome shotgun (WGS) entry which is preliminary data.</text>
</comment>
<protein>
    <recommendedName>
        <fullName evidence="3">Transposase</fullName>
    </recommendedName>
</protein>
<sequence length="80" mass="9227">IPEVDRKGCAFHLAQALFRKVQVFGLQPAYSSDNGTFKLLRKFMALCFLPVQHIEPIFRRLQIETNSAALIQFGEYIDRI</sequence>
<reference evidence="1" key="1">
    <citation type="journal article" date="2023" name="Mol. Biol. Evol.">
        <title>Third-Generation Sequencing Reveals the Adaptive Role of the Epigenome in Three Deep-Sea Polychaetes.</title>
        <authorList>
            <person name="Perez M."/>
            <person name="Aroh O."/>
            <person name="Sun Y."/>
            <person name="Lan Y."/>
            <person name="Juniper S.K."/>
            <person name="Young C.R."/>
            <person name="Angers B."/>
            <person name="Qian P.Y."/>
        </authorList>
    </citation>
    <scope>NUCLEOTIDE SEQUENCE</scope>
    <source>
        <strain evidence="1">P08H-3</strain>
    </source>
</reference>
<organism evidence="1 2">
    <name type="scientific">Paralvinella palmiformis</name>
    <dbReference type="NCBI Taxonomy" id="53620"/>
    <lineage>
        <taxon>Eukaryota</taxon>
        <taxon>Metazoa</taxon>
        <taxon>Spiralia</taxon>
        <taxon>Lophotrochozoa</taxon>
        <taxon>Annelida</taxon>
        <taxon>Polychaeta</taxon>
        <taxon>Sedentaria</taxon>
        <taxon>Canalipalpata</taxon>
        <taxon>Terebellida</taxon>
        <taxon>Terebelliformia</taxon>
        <taxon>Alvinellidae</taxon>
        <taxon>Paralvinella</taxon>
    </lineage>
</organism>